<evidence type="ECO:0000313" key="3">
    <source>
        <dbReference type="Proteomes" id="UP000053477"/>
    </source>
</evidence>
<reference evidence="2 3" key="1">
    <citation type="submission" date="2015-04" db="EMBL/GenBank/DDBJ databases">
        <title>Complete genome sequence of Schizopora paradoxa KUC8140, a cosmopolitan wood degrader in East Asia.</title>
        <authorList>
            <consortium name="DOE Joint Genome Institute"/>
            <person name="Min B."/>
            <person name="Park H."/>
            <person name="Jang Y."/>
            <person name="Kim J.-J."/>
            <person name="Kim K.H."/>
            <person name="Pangilinan J."/>
            <person name="Lipzen A."/>
            <person name="Riley R."/>
            <person name="Grigoriev I.V."/>
            <person name="Spatafora J.W."/>
            <person name="Choi I.-G."/>
        </authorList>
    </citation>
    <scope>NUCLEOTIDE SEQUENCE [LARGE SCALE GENOMIC DNA]</scope>
    <source>
        <strain evidence="2 3">KUC8140</strain>
    </source>
</reference>
<protein>
    <submittedName>
        <fullName evidence="2">Uncharacterized protein</fullName>
    </submittedName>
</protein>
<feature type="compositionally biased region" description="Low complexity" evidence="1">
    <location>
        <begin position="144"/>
        <end position="162"/>
    </location>
</feature>
<dbReference type="EMBL" id="KQ086237">
    <property type="protein sequence ID" value="KLO06100.1"/>
    <property type="molecule type" value="Genomic_DNA"/>
</dbReference>
<organism evidence="2 3">
    <name type="scientific">Schizopora paradoxa</name>
    <dbReference type="NCBI Taxonomy" id="27342"/>
    <lineage>
        <taxon>Eukaryota</taxon>
        <taxon>Fungi</taxon>
        <taxon>Dikarya</taxon>
        <taxon>Basidiomycota</taxon>
        <taxon>Agaricomycotina</taxon>
        <taxon>Agaricomycetes</taxon>
        <taxon>Hymenochaetales</taxon>
        <taxon>Schizoporaceae</taxon>
        <taxon>Schizopora</taxon>
    </lineage>
</organism>
<proteinExistence type="predicted"/>
<name>A0A0H2R2W0_9AGAM</name>
<evidence type="ECO:0000256" key="1">
    <source>
        <dbReference type="SAM" id="MobiDB-lite"/>
    </source>
</evidence>
<accession>A0A0H2R2W0</accession>
<feature type="region of interest" description="Disordered" evidence="1">
    <location>
        <begin position="140"/>
        <end position="164"/>
    </location>
</feature>
<dbReference type="AlphaFoldDB" id="A0A0H2R2W0"/>
<dbReference type="OrthoDB" id="2574879at2759"/>
<dbReference type="InParanoid" id="A0A0H2R2W0"/>
<sequence>MSSENHSTTSHVRTHRLSAKQERNLVDFVEEKFLEITRAYKKRSLPSTTLPTLKSYIEATHSLLPLILQIPPIDSQASLRIALLLRLTGEFLGAILGYVPDPDSLSLLLNWLDELDRGWLAVLRSQAWDPDERDGVDLEIPTFSTESNGNSPTSNTTSLSRTVSQTDRARLRSIFVTGTSNLEEWLEKGLVVEGADDLESALEKLGLQQAFDELFERTLGEMGYLAEDTEIHMDMTACR</sequence>
<gene>
    <name evidence="2" type="ORF">SCHPADRAFT_838502</name>
</gene>
<evidence type="ECO:0000313" key="2">
    <source>
        <dbReference type="EMBL" id="KLO06100.1"/>
    </source>
</evidence>
<dbReference type="Proteomes" id="UP000053477">
    <property type="component" value="Unassembled WGS sequence"/>
</dbReference>
<keyword evidence="3" id="KW-1185">Reference proteome</keyword>